<evidence type="ECO:0000313" key="1">
    <source>
        <dbReference type="EMBL" id="KOR44281.1"/>
    </source>
</evidence>
<dbReference type="InterPro" id="IPR011738">
    <property type="entry name" value="Phage_CHP"/>
</dbReference>
<dbReference type="InterPro" id="IPR021146">
    <property type="entry name" value="Phage_gp6-like_head-tail"/>
</dbReference>
<evidence type="ECO:0008006" key="3">
    <source>
        <dbReference type="Google" id="ProtNLM"/>
    </source>
</evidence>
<protein>
    <recommendedName>
        <fullName evidence="3">Phage gp6-like head-tail connector protein</fullName>
    </recommendedName>
</protein>
<dbReference type="AlphaFoldDB" id="A0AAP0ZL25"/>
<dbReference type="Proteomes" id="UP000036790">
    <property type="component" value="Unassembled WGS sequence"/>
</dbReference>
<accession>A0AAP0ZL25</accession>
<organism evidence="1 2">
    <name type="scientific">Xanthomonas oryzae</name>
    <dbReference type="NCBI Taxonomy" id="347"/>
    <lineage>
        <taxon>Bacteria</taxon>
        <taxon>Pseudomonadati</taxon>
        <taxon>Pseudomonadota</taxon>
        <taxon>Gammaproteobacteria</taxon>
        <taxon>Lysobacterales</taxon>
        <taxon>Lysobacteraceae</taxon>
        <taxon>Xanthomonas</taxon>
    </lineage>
</organism>
<reference evidence="1 2" key="2">
    <citation type="submission" date="2015-09" db="EMBL/GenBank/DDBJ databases">
        <title>Draft genome sequence of Xanthomonas oryzae pv. USA str. X11-5A.</title>
        <authorList>
            <person name="Knight B.M."/>
            <person name="Roberts D.P."/>
            <person name="Lin D."/>
            <person name="Hari K."/>
            <person name="Fletcher J."/>
            <person name="Melcher U."/>
            <person name="Blagden T."/>
            <person name="Winegar R.A."/>
        </authorList>
    </citation>
    <scope>NUCLEOTIDE SEQUENCE [LARGE SCALE GENOMIC DNA]</scope>
    <source>
        <strain evidence="1 2">X11-5A</strain>
    </source>
</reference>
<sequence>MLQLITAATEEPVTLVDAKTHLVVLHDADDALIAAFITAGREVVEQQTGYALALASYAWTPVGAGRSPLPIEPAQVTSQDGDWPVLFTTRPGPVPAALRAAILLLVGDLYANREASVQGLSENPAVSRLLFPFRRVMP</sequence>
<name>A0AAP0ZL25_9XANT</name>
<dbReference type="NCBIfam" id="TIGR01560">
    <property type="entry name" value="put_DNA_pack"/>
    <property type="match status" value="1"/>
</dbReference>
<dbReference type="EMBL" id="LHUJ01000198">
    <property type="protein sequence ID" value="KOR44281.1"/>
    <property type="molecule type" value="Genomic_DNA"/>
</dbReference>
<proteinExistence type="predicted"/>
<dbReference type="Gene3D" id="1.10.3230.30">
    <property type="entry name" value="Phage gp6-like head-tail connector protein"/>
    <property type="match status" value="1"/>
</dbReference>
<dbReference type="InterPro" id="IPR006450">
    <property type="entry name" value="Phage_HK97_gp6-like"/>
</dbReference>
<comment type="caution">
    <text evidence="1">The sequence shown here is derived from an EMBL/GenBank/DDBJ whole genome shotgun (WGS) entry which is preliminary data.</text>
</comment>
<dbReference type="RefSeq" id="WP_019301707.1">
    <property type="nucleotide sequence ID" value="NZ_CP036251.1"/>
</dbReference>
<evidence type="ECO:0000313" key="2">
    <source>
        <dbReference type="Proteomes" id="UP000036790"/>
    </source>
</evidence>
<dbReference type="CDD" id="cd08054">
    <property type="entry name" value="gp6"/>
    <property type="match status" value="1"/>
</dbReference>
<reference evidence="1 2" key="1">
    <citation type="submission" date="2015-07" db="EMBL/GenBank/DDBJ databases">
        <authorList>
            <consortium name="Consortium for Microbial Forensics and Genomics (microFORGE)"/>
            <person name="Knight B.M."/>
            <person name="Roberts D.P."/>
            <person name="Lin D."/>
            <person name="Hari K."/>
            <person name="Fletcher J."/>
            <person name="Melcher U."/>
            <person name="Blagden T."/>
            <person name="Winegar R.A."/>
        </authorList>
    </citation>
    <scope>NUCLEOTIDE SEQUENCE [LARGE SCALE GENOMIC DNA]</scope>
    <source>
        <strain evidence="1 2">X11-5A</strain>
    </source>
</reference>
<gene>
    <name evidence="1" type="ORF">ADT25_11030</name>
</gene>
<dbReference type="NCBIfam" id="TIGR02215">
    <property type="entry name" value="phage_chp_gp8"/>
    <property type="match status" value="1"/>
</dbReference>
<dbReference type="Pfam" id="PF05135">
    <property type="entry name" value="Phage_connect_1"/>
    <property type="match status" value="1"/>
</dbReference>